<organism evidence="2 3">
    <name type="scientific">Neiella litorisoli</name>
    <dbReference type="NCBI Taxonomy" id="2771431"/>
    <lineage>
        <taxon>Bacteria</taxon>
        <taxon>Pseudomonadati</taxon>
        <taxon>Pseudomonadota</taxon>
        <taxon>Gammaproteobacteria</taxon>
        <taxon>Alteromonadales</taxon>
        <taxon>Echinimonadaceae</taxon>
        <taxon>Neiella</taxon>
    </lineage>
</organism>
<reference evidence="2" key="1">
    <citation type="submission" date="2020-09" db="EMBL/GenBank/DDBJ databases">
        <title>A novel bacterium of genus Neiella, isolated from South China Sea.</title>
        <authorList>
            <person name="Huang H."/>
            <person name="Mo K."/>
            <person name="Hu Y."/>
        </authorList>
    </citation>
    <scope>NUCLEOTIDE SEQUENCE</scope>
    <source>
        <strain evidence="2">HB171785</strain>
    </source>
</reference>
<evidence type="ECO:0000313" key="2">
    <source>
        <dbReference type="EMBL" id="MBD1389407.1"/>
    </source>
</evidence>
<accession>A0A8J6QU33</accession>
<keyword evidence="1" id="KW-0472">Membrane</keyword>
<evidence type="ECO:0000256" key="1">
    <source>
        <dbReference type="SAM" id="Phobius"/>
    </source>
</evidence>
<dbReference type="Pfam" id="PF05309">
    <property type="entry name" value="TraE"/>
    <property type="match status" value="1"/>
</dbReference>
<dbReference type="RefSeq" id="WP_191144515.1">
    <property type="nucleotide sequence ID" value="NZ_JACXAF010000009.1"/>
</dbReference>
<sequence>MSFATQVRESFSQAIASRNIMLLSNFILVVIVLFLFIKTATEDVRVVAIPPVFRSEIELVGDQANSTFKQGWAIHFAQMIGNVSPKNVGFVVDHVTGYLSPRLKKAIESSMTKAALSIQTRRIQRSFVIDDLHHNLNSDIVYVWGQRTTQAPHSKPLVERWTYEFKIASSNGMPRIVHQDNYEGLPQRSEMRSNKVVDDAYLSKDVADVVDANGNTKKGTDQ</sequence>
<protein>
    <recommendedName>
        <fullName evidence="4">Conjugal transfer protein TraE</fullName>
    </recommendedName>
</protein>
<dbReference type="InterPro" id="IPR007973">
    <property type="entry name" value="Pilus_assembly_TraE"/>
</dbReference>
<name>A0A8J6QU33_9GAMM</name>
<gene>
    <name evidence="2" type="ORF">IC617_08210</name>
</gene>
<keyword evidence="1" id="KW-0812">Transmembrane</keyword>
<keyword evidence="1" id="KW-1133">Transmembrane helix</keyword>
<proteinExistence type="predicted"/>
<keyword evidence="3" id="KW-1185">Reference proteome</keyword>
<evidence type="ECO:0000313" key="3">
    <source>
        <dbReference type="Proteomes" id="UP000638014"/>
    </source>
</evidence>
<comment type="caution">
    <text evidence="2">The sequence shown here is derived from an EMBL/GenBank/DDBJ whole genome shotgun (WGS) entry which is preliminary data.</text>
</comment>
<evidence type="ECO:0008006" key="4">
    <source>
        <dbReference type="Google" id="ProtNLM"/>
    </source>
</evidence>
<feature type="transmembrane region" description="Helical" evidence="1">
    <location>
        <begin position="20"/>
        <end position="37"/>
    </location>
</feature>
<dbReference type="AlphaFoldDB" id="A0A8J6QU33"/>
<dbReference type="EMBL" id="JACXAF010000009">
    <property type="protein sequence ID" value="MBD1389407.1"/>
    <property type="molecule type" value="Genomic_DNA"/>
</dbReference>
<dbReference type="Proteomes" id="UP000638014">
    <property type="component" value="Unassembled WGS sequence"/>
</dbReference>